<evidence type="ECO:0000256" key="6">
    <source>
        <dbReference type="ARBA" id="ARBA00023155"/>
    </source>
</evidence>
<dbReference type="PROSITE" id="PS50157">
    <property type="entry name" value="ZINC_FINGER_C2H2_2"/>
    <property type="match status" value="1"/>
</dbReference>
<dbReference type="Proteomes" id="UP001187531">
    <property type="component" value="Unassembled WGS sequence"/>
</dbReference>
<dbReference type="InterPro" id="IPR009057">
    <property type="entry name" value="Homeodomain-like_sf"/>
</dbReference>
<evidence type="ECO:0000256" key="4">
    <source>
        <dbReference type="ARBA" id="ARBA00022833"/>
    </source>
</evidence>
<dbReference type="GO" id="GO:0008270">
    <property type="term" value="F:zinc ion binding"/>
    <property type="evidence" value="ECO:0007669"/>
    <property type="project" value="UniProtKB-KW"/>
</dbReference>
<evidence type="ECO:0000256" key="1">
    <source>
        <dbReference type="ARBA" id="ARBA00004123"/>
    </source>
</evidence>
<dbReference type="InterPro" id="IPR001356">
    <property type="entry name" value="HD"/>
</dbReference>
<dbReference type="InterPro" id="IPR008422">
    <property type="entry name" value="KN_HD"/>
</dbReference>
<feature type="domain" description="C2H2-type" evidence="12">
    <location>
        <begin position="30"/>
        <end position="54"/>
    </location>
</feature>
<dbReference type="SUPFAM" id="SSF57667">
    <property type="entry name" value="beta-beta-alpha zinc fingers"/>
    <property type="match status" value="1"/>
</dbReference>
<dbReference type="PROSITE" id="PS00028">
    <property type="entry name" value="ZINC_FINGER_C2H2_1"/>
    <property type="match status" value="1"/>
</dbReference>
<evidence type="ECO:0000313" key="14">
    <source>
        <dbReference type="Proteomes" id="UP001187531"/>
    </source>
</evidence>
<dbReference type="Gene3D" id="3.30.160.60">
    <property type="entry name" value="Classic Zinc Finger"/>
    <property type="match status" value="1"/>
</dbReference>
<feature type="DNA-binding region" description="Homeobox" evidence="9">
    <location>
        <begin position="106"/>
        <end position="153"/>
    </location>
</feature>
<name>A0AA88HHE9_ARTSF</name>
<feature type="domain" description="Homeobox" evidence="11">
    <location>
        <begin position="104"/>
        <end position="152"/>
    </location>
</feature>
<dbReference type="Gene3D" id="1.10.10.60">
    <property type="entry name" value="Homeodomain-like"/>
    <property type="match status" value="1"/>
</dbReference>
<protein>
    <recommendedName>
        <fullName evidence="15">Homeobox domain-containing protein</fullName>
    </recommendedName>
</protein>
<dbReference type="EMBL" id="JAVRJZ010000018">
    <property type="protein sequence ID" value="KAK2709038.1"/>
    <property type="molecule type" value="Genomic_DNA"/>
</dbReference>
<evidence type="ECO:0000256" key="8">
    <source>
        <dbReference type="PROSITE-ProRule" id="PRU00042"/>
    </source>
</evidence>
<keyword evidence="5 9" id="KW-0238">DNA-binding</keyword>
<organism evidence="13 14">
    <name type="scientific">Artemia franciscana</name>
    <name type="common">Brine shrimp</name>
    <name type="synonym">Artemia sanfranciscana</name>
    <dbReference type="NCBI Taxonomy" id="6661"/>
    <lineage>
        <taxon>Eukaryota</taxon>
        <taxon>Metazoa</taxon>
        <taxon>Ecdysozoa</taxon>
        <taxon>Arthropoda</taxon>
        <taxon>Crustacea</taxon>
        <taxon>Branchiopoda</taxon>
        <taxon>Anostraca</taxon>
        <taxon>Artemiidae</taxon>
        <taxon>Artemia</taxon>
    </lineage>
</organism>
<dbReference type="InterPro" id="IPR050224">
    <property type="entry name" value="TALE_homeobox"/>
</dbReference>
<evidence type="ECO:0000256" key="7">
    <source>
        <dbReference type="ARBA" id="ARBA00023242"/>
    </source>
</evidence>
<dbReference type="Pfam" id="PF12171">
    <property type="entry name" value="zf-C2H2_jaz"/>
    <property type="match status" value="1"/>
</dbReference>
<evidence type="ECO:0000256" key="3">
    <source>
        <dbReference type="ARBA" id="ARBA00022771"/>
    </source>
</evidence>
<dbReference type="InterPro" id="IPR013087">
    <property type="entry name" value="Znf_C2H2_type"/>
</dbReference>
<dbReference type="GO" id="GO:0005634">
    <property type="term" value="C:nucleus"/>
    <property type="evidence" value="ECO:0007669"/>
    <property type="project" value="UniProtKB-SubCell"/>
</dbReference>
<dbReference type="InterPro" id="IPR036236">
    <property type="entry name" value="Znf_C2H2_sf"/>
</dbReference>
<reference evidence="13" key="1">
    <citation type="submission" date="2023-07" db="EMBL/GenBank/DDBJ databases">
        <title>Chromosome-level genome assembly of Artemia franciscana.</title>
        <authorList>
            <person name="Jo E."/>
        </authorList>
    </citation>
    <scope>NUCLEOTIDE SEQUENCE</scope>
    <source>
        <tissue evidence="13">Whole body</tissue>
    </source>
</reference>
<dbReference type="GO" id="GO:0000987">
    <property type="term" value="F:cis-regulatory region sequence-specific DNA binding"/>
    <property type="evidence" value="ECO:0007669"/>
    <property type="project" value="UniProtKB-ARBA"/>
</dbReference>
<dbReference type="PROSITE" id="PS50071">
    <property type="entry name" value="HOMEOBOX_2"/>
    <property type="match status" value="1"/>
</dbReference>
<keyword evidence="14" id="KW-1185">Reference proteome</keyword>
<evidence type="ECO:0008006" key="15">
    <source>
        <dbReference type="Google" id="ProtNLM"/>
    </source>
</evidence>
<evidence type="ECO:0000256" key="5">
    <source>
        <dbReference type="ARBA" id="ARBA00023125"/>
    </source>
</evidence>
<evidence type="ECO:0000256" key="2">
    <source>
        <dbReference type="ARBA" id="ARBA00022723"/>
    </source>
</evidence>
<keyword evidence="6 9" id="KW-0371">Homeobox</keyword>
<dbReference type="InterPro" id="IPR022755">
    <property type="entry name" value="Znf_C2H2_jaz"/>
</dbReference>
<comment type="caution">
    <text evidence="13">The sequence shown here is derived from an EMBL/GenBank/DDBJ whole genome shotgun (WGS) entry which is preliminary data.</text>
</comment>
<evidence type="ECO:0000256" key="10">
    <source>
        <dbReference type="SAM" id="MobiDB-lite"/>
    </source>
</evidence>
<dbReference type="GO" id="GO:0048646">
    <property type="term" value="P:anatomical structure formation involved in morphogenesis"/>
    <property type="evidence" value="ECO:0007669"/>
    <property type="project" value="UniProtKB-ARBA"/>
</dbReference>
<keyword evidence="4" id="KW-0862">Zinc</keyword>
<proteinExistence type="predicted"/>
<dbReference type="PANTHER" id="PTHR11850">
    <property type="entry name" value="HOMEOBOX PROTEIN TRANSCRIPTION FACTORS"/>
    <property type="match status" value="1"/>
</dbReference>
<gene>
    <name evidence="13" type="ORF">QYM36_014610</name>
</gene>
<evidence type="ECO:0000259" key="12">
    <source>
        <dbReference type="PROSITE" id="PS50157"/>
    </source>
</evidence>
<dbReference type="AlphaFoldDB" id="A0AA88HHE9"/>
<keyword evidence="2" id="KW-0479">Metal-binding</keyword>
<comment type="subcellular location">
    <subcellularLocation>
        <location evidence="1 9">Nucleus</location>
    </subcellularLocation>
</comment>
<keyword evidence="3 8" id="KW-0863">Zinc-finger</keyword>
<keyword evidence="7 9" id="KW-0539">Nucleus</keyword>
<evidence type="ECO:0000313" key="13">
    <source>
        <dbReference type="EMBL" id="KAK2709038.1"/>
    </source>
</evidence>
<accession>A0AA88HHE9</accession>
<sequence length="346" mass="39712">MRIPELSSSSIIRGQNPTSTYTRDVRSKAFSCTACNKRFPSNGLLKQHFSSKIHQYVVKENGLPDPALHYATRNYFHAGPLFSNNSDGSDLQCSLEEIPKEGFEVLKRWFFHNRHQPYPTEEDKRKLMQEAGLSMLQINYWFMKVHGYRLRSNPFYQPNITDKSLPYNSYYESSAANNYEVPTYYNIPTTNYVEPQIEHSTSLGYSRGNTFNESYAPPNQFETRMSQCKIQHRYRQTVEFARAFNQQNIADESSSSSSSYHGSSSTNYSNGIITSNLFHTWSPVTESTPTTNHHELPTTSYVEPQTDSLNSQGYNSGYLSSEFNLPRGNIETRFTPPQIVNDALHN</sequence>
<feature type="region of interest" description="Disordered" evidence="10">
    <location>
        <begin position="286"/>
        <end position="315"/>
    </location>
</feature>
<dbReference type="GO" id="GO:0006355">
    <property type="term" value="P:regulation of DNA-templated transcription"/>
    <property type="evidence" value="ECO:0007669"/>
    <property type="project" value="InterPro"/>
</dbReference>
<dbReference type="SUPFAM" id="SSF46689">
    <property type="entry name" value="Homeodomain-like"/>
    <property type="match status" value="1"/>
</dbReference>
<dbReference type="GO" id="GO:0001654">
    <property type="term" value="P:eye development"/>
    <property type="evidence" value="ECO:0007669"/>
    <property type="project" value="UniProtKB-ARBA"/>
</dbReference>
<dbReference type="CDD" id="cd00086">
    <property type="entry name" value="homeodomain"/>
    <property type="match status" value="1"/>
</dbReference>
<evidence type="ECO:0000256" key="9">
    <source>
        <dbReference type="PROSITE-ProRule" id="PRU00108"/>
    </source>
</evidence>
<dbReference type="Pfam" id="PF05920">
    <property type="entry name" value="Homeobox_KN"/>
    <property type="match status" value="1"/>
</dbReference>
<evidence type="ECO:0000259" key="11">
    <source>
        <dbReference type="PROSITE" id="PS50071"/>
    </source>
</evidence>